<proteinExistence type="predicted"/>
<evidence type="ECO:0000256" key="1">
    <source>
        <dbReference type="SAM" id="MobiDB-lite"/>
    </source>
</evidence>
<keyword evidence="3" id="KW-1185">Reference proteome</keyword>
<sequence length="73" mass="7944">MEEIETHSAESLKEEAVLGVYRESGGKEGAMEDAGSRRVQPLARPRSQLGALSGLIRASRGPRRPQRFSHQGA</sequence>
<evidence type="ECO:0000313" key="3">
    <source>
        <dbReference type="Proteomes" id="UP000319801"/>
    </source>
</evidence>
<evidence type="ECO:0000313" key="2">
    <source>
        <dbReference type="EMBL" id="TSO05380.1"/>
    </source>
</evidence>
<accession>A0A556U983</accession>
<reference evidence="2 3" key="1">
    <citation type="journal article" date="2019" name="Genome Biol. Evol.">
        <title>Whole-Genome Sequencing of the Giant Devil Catfish, Bagarius yarrelli.</title>
        <authorList>
            <person name="Jiang W."/>
            <person name="Lv Y."/>
            <person name="Cheng L."/>
            <person name="Yang K."/>
            <person name="Chao B."/>
            <person name="Wang X."/>
            <person name="Li Y."/>
            <person name="Pan X."/>
            <person name="You X."/>
            <person name="Zhang Y."/>
            <person name="Yang J."/>
            <person name="Li J."/>
            <person name="Zhang X."/>
            <person name="Liu S."/>
            <person name="Sun C."/>
            <person name="Yang J."/>
            <person name="Shi Q."/>
        </authorList>
    </citation>
    <scope>NUCLEOTIDE SEQUENCE [LARGE SCALE GENOMIC DNA]</scope>
    <source>
        <strain evidence="2">JWS20170419001</strain>
        <tissue evidence="2">Muscle</tissue>
    </source>
</reference>
<dbReference type="Proteomes" id="UP000319801">
    <property type="component" value="Unassembled WGS sequence"/>
</dbReference>
<gene>
    <name evidence="2" type="ORF">Baya_9503</name>
</gene>
<feature type="region of interest" description="Disordered" evidence="1">
    <location>
        <begin position="23"/>
        <end position="73"/>
    </location>
</feature>
<organism evidence="2 3">
    <name type="scientific">Bagarius yarrelli</name>
    <name type="common">Goonch</name>
    <name type="synonym">Bagrus yarrelli</name>
    <dbReference type="NCBI Taxonomy" id="175774"/>
    <lineage>
        <taxon>Eukaryota</taxon>
        <taxon>Metazoa</taxon>
        <taxon>Chordata</taxon>
        <taxon>Craniata</taxon>
        <taxon>Vertebrata</taxon>
        <taxon>Euteleostomi</taxon>
        <taxon>Actinopterygii</taxon>
        <taxon>Neopterygii</taxon>
        <taxon>Teleostei</taxon>
        <taxon>Ostariophysi</taxon>
        <taxon>Siluriformes</taxon>
        <taxon>Sisoridae</taxon>
        <taxon>Sisorinae</taxon>
        <taxon>Bagarius</taxon>
    </lineage>
</organism>
<dbReference type="AlphaFoldDB" id="A0A556U983"/>
<dbReference type="EMBL" id="VCAZ01000063">
    <property type="protein sequence ID" value="TSO05380.1"/>
    <property type="molecule type" value="Genomic_DNA"/>
</dbReference>
<comment type="caution">
    <text evidence="2">The sequence shown here is derived from an EMBL/GenBank/DDBJ whole genome shotgun (WGS) entry which is preliminary data.</text>
</comment>
<name>A0A556U983_BAGYA</name>
<feature type="compositionally biased region" description="Basic and acidic residues" evidence="1">
    <location>
        <begin position="24"/>
        <end position="36"/>
    </location>
</feature>
<protein>
    <submittedName>
        <fullName evidence="2">Uncharacterized protein</fullName>
    </submittedName>
</protein>